<dbReference type="CDD" id="cd00609">
    <property type="entry name" value="AAT_like"/>
    <property type="match status" value="1"/>
</dbReference>
<sequence length="389" mass="43391">MQVHLAARLAKIAPFHVMALLARARELQDQGRDIVHLEVGEPDFPTPQAIIDAAQSAVATGETRYTAALGIPRLRQKIADFYQQKYQLQIPASRIAVTPGASGALQLAFAATLNSGDELILIEPGYPCNRHFAELFGIQPVIVNTDRHNGYLPTLEELETARTSRTRGLLLASPGNPTGTVIPRALLLEIIAFCQRHDIQLFMDEIYQGLVFDCEQTDTVLQYDQRAWVIQSFSKYFQMTGWRLGWLVMPEGYEDAVNRIAQNIFLCPPSMSQYGAVRAFEPDVIELLEQRRSELRQRRDILKQGLERLGFVIDAAPDGAFYLYCDASAFTRDAMTFCWQLLEQAGIAATPGQDFGGAHPDTSIRFAYTQPIAVLQEALVRLESFIGAV</sequence>
<dbReference type="GO" id="GO:0030170">
    <property type="term" value="F:pyridoxal phosphate binding"/>
    <property type="evidence" value="ECO:0007669"/>
    <property type="project" value="InterPro"/>
</dbReference>
<dbReference type="GO" id="GO:0008483">
    <property type="term" value="F:transaminase activity"/>
    <property type="evidence" value="ECO:0007669"/>
    <property type="project" value="UniProtKB-KW"/>
</dbReference>
<dbReference type="OrthoDB" id="9763453at2"/>
<evidence type="ECO:0000256" key="2">
    <source>
        <dbReference type="ARBA" id="ARBA00007441"/>
    </source>
</evidence>
<dbReference type="InterPro" id="IPR015421">
    <property type="entry name" value="PyrdxlP-dep_Trfase_major"/>
</dbReference>
<evidence type="ECO:0000313" key="8">
    <source>
        <dbReference type="Proteomes" id="UP000032266"/>
    </source>
</evidence>
<dbReference type="SUPFAM" id="SSF53383">
    <property type="entry name" value="PLP-dependent transferases"/>
    <property type="match status" value="1"/>
</dbReference>
<dbReference type="Gene3D" id="3.40.640.10">
    <property type="entry name" value="Type I PLP-dependent aspartate aminotransferase-like (Major domain)"/>
    <property type="match status" value="1"/>
</dbReference>
<dbReference type="PANTHER" id="PTHR46383:SF2">
    <property type="entry name" value="AMINOTRANSFERASE"/>
    <property type="match status" value="1"/>
</dbReference>
<dbReference type="Pfam" id="PF00155">
    <property type="entry name" value="Aminotran_1_2"/>
    <property type="match status" value="1"/>
</dbReference>
<dbReference type="PANTHER" id="PTHR46383">
    <property type="entry name" value="ASPARTATE AMINOTRANSFERASE"/>
    <property type="match status" value="1"/>
</dbReference>
<dbReference type="AlphaFoldDB" id="A0A0C5VJV3"/>
<protein>
    <submittedName>
        <fullName evidence="7">Aspartate/tyrosine/aromatic aminotransferase</fullName>
    </submittedName>
</protein>
<organism evidence="7 8">
    <name type="scientific">Gynuella sunshinyii YC6258</name>
    <dbReference type="NCBI Taxonomy" id="1445510"/>
    <lineage>
        <taxon>Bacteria</taxon>
        <taxon>Pseudomonadati</taxon>
        <taxon>Pseudomonadota</taxon>
        <taxon>Gammaproteobacteria</taxon>
        <taxon>Oceanospirillales</taxon>
        <taxon>Saccharospirillaceae</taxon>
        <taxon>Gynuella</taxon>
    </lineage>
</organism>
<keyword evidence="8" id="KW-1185">Reference proteome</keyword>
<dbReference type="PATRIC" id="fig|1445510.3.peg.1574"/>
<evidence type="ECO:0000259" key="6">
    <source>
        <dbReference type="Pfam" id="PF00155"/>
    </source>
</evidence>
<dbReference type="STRING" id="1445510.YC6258_01609"/>
<evidence type="ECO:0000256" key="3">
    <source>
        <dbReference type="ARBA" id="ARBA00022576"/>
    </source>
</evidence>
<dbReference type="KEGG" id="gsn:YC6258_01609"/>
<name>A0A0C5VJV3_9GAMM</name>
<dbReference type="Proteomes" id="UP000032266">
    <property type="component" value="Chromosome"/>
</dbReference>
<keyword evidence="5" id="KW-0663">Pyridoxal phosphate</keyword>
<dbReference type="InterPro" id="IPR050596">
    <property type="entry name" value="AspAT/PAT-like"/>
</dbReference>
<dbReference type="InterPro" id="IPR004839">
    <property type="entry name" value="Aminotransferase_I/II_large"/>
</dbReference>
<comment type="cofactor">
    <cofactor evidence="1">
        <name>pyridoxal 5'-phosphate</name>
        <dbReference type="ChEBI" id="CHEBI:597326"/>
    </cofactor>
</comment>
<accession>A0A0C5VJV3</accession>
<proteinExistence type="inferred from homology"/>
<dbReference type="EMBL" id="CP007142">
    <property type="protein sequence ID" value="AJQ93658.1"/>
    <property type="molecule type" value="Genomic_DNA"/>
</dbReference>
<evidence type="ECO:0000313" key="7">
    <source>
        <dbReference type="EMBL" id="AJQ93658.1"/>
    </source>
</evidence>
<keyword evidence="4 7" id="KW-0808">Transferase</keyword>
<evidence type="ECO:0000256" key="1">
    <source>
        <dbReference type="ARBA" id="ARBA00001933"/>
    </source>
</evidence>
<comment type="similarity">
    <text evidence="2">Belongs to the class-I pyridoxal-phosphate-dependent aminotransferase family.</text>
</comment>
<gene>
    <name evidence="7" type="ORF">YC6258_01609</name>
</gene>
<keyword evidence="3 7" id="KW-0032">Aminotransferase</keyword>
<dbReference type="GO" id="GO:0006520">
    <property type="term" value="P:amino acid metabolic process"/>
    <property type="evidence" value="ECO:0007669"/>
    <property type="project" value="InterPro"/>
</dbReference>
<dbReference type="HOGENOM" id="CLU_017584_4_3_6"/>
<evidence type="ECO:0000256" key="4">
    <source>
        <dbReference type="ARBA" id="ARBA00022679"/>
    </source>
</evidence>
<feature type="domain" description="Aminotransferase class I/classII large" evidence="6">
    <location>
        <begin position="33"/>
        <end position="381"/>
    </location>
</feature>
<dbReference type="InterPro" id="IPR015424">
    <property type="entry name" value="PyrdxlP-dep_Trfase"/>
</dbReference>
<evidence type="ECO:0000256" key="5">
    <source>
        <dbReference type="ARBA" id="ARBA00022898"/>
    </source>
</evidence>
<dbReference type="RefSeq" id="WP_044616384.1">
    <property type="nucleotide sequence ID" value="NZ_CP007142.1"/>
</dbReference>
<reference evidence="7 8" key="1">
    <citation type="submission" date="2014-01" db="EMBL/GenBank/DDBJ databases">
        <title>Full genme sequencing of cellulolytic bacterium Gynuella sunshinyii YC6258T gen. nov., sp. nov.</title>
        <authorList>
            <person name="Khan H."/>
            <person name="Chung E.J."/>
            <person name="Chung Y.R."/>
        </authorList>
    </citation>
    <scope>NUCLEOTIDE SEQUENCE [LARGE SCALE GENOMIC DNA]</scope>
    <source>
        <strain evidence="7 8">YC6258</strain>
    </source>
</reference>